<keyword evidence="2" id="KW-1185">Reference proteome</keyword>
<protein>
    <submittedName>
        <fullName evidence="1">Uncharacterized protein</fullName>
    </submittedName>
</protein>
<organism evidence="1 2">
    <name type="scientific">Ambrosia artemisiifolia</name>
    <name type="common">Common ragweed</name>
    <dbReference type="NCBI Taxonomy" id="4212"/>
    <lineage>
        <taxon>Eukaryota</taxon>
        <taxon>Viridiplantae</taxon>
        <taxon>Streptophyta</taxon>
        <taxon>Embryophyta</taxon>
        <taxon>Tracheophyta</taxon>
        <taxon>Spermatophyta</taxon>
        <taxon>Magnoliopsida</taxon>
        <taxon>eudicotyledons</taxon>
        <taxon>Gunneridae</taxon>
        <taxon>Pentapetalae</taxon>
        <taxon>asterids</taxon>
        <taxon>campanulids</taxon>
        <taxon>Asterales</taxon>
        <taxon>Asteraceae</taxon>
        <taxon>Asteroideae</taxon>
        <taxon>Heliantheae alliance</taxon>
        <taxon>Heliantheae</taxon>
        <taxon>Ambrosia</taxon>
    </lineage>
</organism>
<dbReference type="InterPro" id="IPR050823">
    <property type="entry name" value="Plant_Ser_Thr_Prot_Kinase"/>
</dbReference>
<dbReference type="EMBL" id="JAMZMK010000123">
    <property type="protein sequence ID" value="KAI7757439.1"/>
    <property type="molecule type" value="Genomic_DNA"/>
</dbReference>
<evidence type="ECO:0000313" key="2">
    <source>
        <dbReference type="Proteomes" id="UP001206925"/>
    </source>
</evidence>
<dbReference type="PANTHER" id="PTHR45621">
    <property type="entry name" value="OS01G0588500 PROTEIN-RELATED"/>
    <property type="match status" value="1"/>
</dbReference>
<sequence length="216" mass="24479">GETSSSSISAHPCRIFSLAEIKSATNNFDDEFVIGQGGFGKVYKGRISSEEAGDLVRLPLVTKVKILVGIAQGIVFLQNPIFNNTRRKVSESELDRRRILLDEDFTVKLSGYDSGHYNLAEPDIDGLDLVLECNLSGYKVIFVEGLTGKRIYRSNRVAKINRFFRECGKESLDRITETCWEICNEVDSESKMLTMLKEHDKLIHERLESWLNDPQN</sequence>
<accession>A0AAD5DCS7</accession>
<dbReference type="Proteomes" id="UP001206925">
    <property type="component" value="Unassembled WGS sequence"/>
</dbReference>
<dbReference type="Gene3D" id="3.30.200.20">
    <property type="entry name" value="Phosphorylase Kinase, domain 1"/>
    <property type="match status" value="1"/>
</dbReference>
<gene>
    <name evidence="1" type="ORF">M8C21_009319</name>
</gene>
<dbReference type="SUPFAM" id="SSF56112">
    <property type="entry name" value="Protein kinase-like (PK-like)"/>
    <property type="match status" value="1"/>
</dbReference>
<feature type="non-terminal residue" evidence="1">
    <location>
        <position position="1"/>
    </location>
</feature>
<dbReference type="InterPro" id="IPR011009">
    <property type="entry name" value="Kinase-like_dom_sf"/>
</dbReference>
<evidence type="ECO:0000313" key="1">
    <source>
        <dbReference type="EMBL" id="KAI7757439.1"/>
    </source>
</evidence>
<comment type="caution">
    <text evidence="1">The sequence shown here is derived from an EMBL/GenBank/DDBJ whole genome shotgun (WGS) entry which is preliminary data.</text>
</comment>
<name>A0AAD5DCS7_AMBAR</name>
<dbReference type="AlphaFoldDB" id="A0AAD5DCS7"/>
<proteinExistence type="predicted"/>
<reference evidence="1" key="1">
    <citation type="submission" date="2022-06" db="EMBL/GenBank/DDBJ databases">
        <title>Uncovering the hologenomic basis of an extraordinary plant invasion.</title>
        <authorList>
            <person name="Bieker V.C."/>
            <person name="Martin M.D."/>
            <person name="Gilbert T."/>
            <person name="Hodgins K."/>
            <person name="Battlay P."/>
            <person name="Petersen B."/>
            <person name="Wilson J."/>
        </authorList>
    </citation>
    <scope>NUCLEOTIDE SEQUENCE</scope>
    <source>
        <strain evidence="1">AA19_3_7</strain>
        <tissue evidence="1">Leaf</tissue>
    </source>
</reference>